<sequence length="198" mass="22400">MILSKPLSEKCTKFIKNNTSASTEDLEKIHYGILVIFLTIFKSIILFATAYFLGILGYALTAFLVFAALRIFASGVHANSTFQCIIINYILFFGNVYLSRNIQRNLLLVSILFLISFALILLYAPADTEERPLISLKLRKSLKIKSIIVIIAFYILALLLHNNIYTNLITFSILEGALVVTPIAYRLFGKKYANYKNL</sequence>
<proteinExistence type="inferred from homology"/>
<evidence type="ECO:0000256" key="3">
    <source>
        <dbReference type="ARBA" id="ARBA00022670"/>
    </source>
</evidence>
<evidence type="ECO:0000256" key="5">
    <source>
        <dbReference type="ARBA" id="ARBA00022801"/>
    </source>
</evidence>
<keyword evidence="10" id="KW-1185">Reference proteome</keyword>
<dbReference type="InterPro" id="IPR006741">
    <property type="entry name" value="AgrB"/>
</dbReference>
<evidence type="ECO:0000256" key="2">
    <source>
        <dbReference type="ARBA" id="ARBA00022654"/>
    </source>
</evidence>
<dbReference type="SMART" id="SM00793">
    <property type="entry name" value="AgrB"/>
    <property type="match status" value="1"/>
</dbReference>
<keyword evidence="6 8" id="KW-1133">Transmembrane helix</keyword>
<keyword evidence="2 8" id="KW-0673">Quorum sensing</keyword>
<dbReference type="EC" id="3.4.-.-" evidence="8"/>
<dbReference type="HOGENOM" id="CLU_098969_2_0_9"/>
<comment type="caution">
    <text evidence="8">Lacks conserved residue(s) required for the propagation of feature annotation.</text>
</comment>
<dbReference type="Pfam" id="PF04647">
    <property type="entry name" value="AgrB"/>
    <property type="match status" value="1"/>
</dbReference>
<dbReference type="GO" id="GO:0006508">
    <property type="term" value="P:proteolysis"/>
    <property type="evidence" value="ECO:0007669"/>
    <property type="project" value="UniProtKB-KW"/>
</dbReference>
<comment type="function">
    <text evidence="8">May be involved in the proteolytic processing of a quorum sensing system signal molecule precursor.</text>
</comment>
<keyword evidence="7 8" id="KW-0472">Membrane</keyword>
<evidence type="ECO:0000256" key="7">
    <source>
        <dbReference type="ARBA" id="ARBA00023136"/>
    </source>
</evidence>
<feature type="transmembrane region" description="Helical" evidence="8">
    <location>
        <begin position="144"/>
        <end position="161"/>
    </location>
</feature>
<feature type="transmembrane region" description="Helical" evidence="8">
    <location>
        <begin position="55"/>
        <end position="74"/>
    </location>
</feature>
<dbReference type="GO" id="GO:0008233">
    <property type="term" value="F:peptidase activity"/>
    <property type="evidence" value="ECO:0007669"/>
    <property type="project" value="UniProtKB-UniRule"/>
</dbReference>
<feature type="transmembrane region" description="Helical" evidence="8">
    <location>
        <begin position="105"/>
        <end position="124"/>
    </location>
</feature>
<evidence type="ECO:0000256" key="8">
    <source>
        <dbReference type="HAMAP-Rule" id="MF_00784"/>
    </source>
</evidence>
<dbReference type="GO" id="GO:0009372">
    <property type="term" value="P:quorum sensing"/>
    <property type="evidence" value="ECO:0007669"/>
    <property type="project" value="UniProtKB-UniRule"/>
</dbReference>
<evidence type="ECO:0000256" key="6">
    <source>
        <dbReference type="ARBA" id="ARBA00022989"/>
    </source>
</evidence>
<dbReference type="AlphaFoldDB" id="M1MLG9"/>
<keyword evidence="1 8" id="KW-1003">Cell membrane</keyword>
<dbReference type="HAMAP" id="MF_00784">
    <property type="entry name" value="AgrB"/>
    <property type="match status" value="1"/>
</dbReference>
<comment type="subcellular location">
    <subcellularLocation>
        <location evidence="8">Cell membrane</location>
        <topology evidence="8">Multi-pass membrane protein</topology>
    </subcellularLocation>
</comment>
<dbReference type="OrthoDB" id="2360675at2"/>
<name>M1MLG9_9CLOT</name>
<organism evidence="9 10">
    <name type="scientific">Clostridium saccharoperbutylacetonicum N1-4(HMT)</name>
    <dbReference type="NCBI Taxonomy" id="931276"/>
    <lineage>
        <taxon>Bacteria</taxon>
        <taxon>Bacillati</taxon>
        <taxon>Bacillota</taxon>
        <taxon>Clostridia</taxon>
        <taxon>Eubacteriales</taxon>
        <taxon>Clostridiaceae</taxon>
        <taxon>Clostridium</taxon>
    </lineage>
</organism>
<comment type="similarity">
    <text evidence="8">Belongs to the AgrB family.</text>
</comment>
<reference evidence="9 10" key="1">
    <citation type="submission" date="2013-02" db="EMBL/GenBank/DDBJ databases">
        <title>Genome sequence of Clostridium saccharoperbutylacetonicum N1-4(HMT).</title>
        <authorList>
            <person name="Poehlein A."/>
            <person name="Daniel R."/>
        </authorList>
    </citation>
    <scope>NUCLEOTIDE SEQUENCE [LARGE SCALE GENOMIC DNA]</scope>
    <source>
        <strain evidence="10">N1-4(HMT)</strain>
    </source>
</reference>
<feature type="transmembrane region" description="Helical" evidence="8">
    <location>
        <begin position="80"/>
        <end position="98"/>
    </location>
</feature>
<dbReference type="KEGG" id="csr:Cspa_c18660"/>
<dbReference type="Proteomes" id="UP000011728">
    <property type="component" value="Chromosome"/>
</dbReference>
<dbReference type="GO" id="GO:0005886">
    <property type="term" value="C:plasma membrane"/>
    <property type="evidence" value="ECO:0007669"/>
    <property type="project" value="UniProtKB-SubCell"/>
</dbReference>
<keyword evidence="3 8" id="KW-0645">Protease</keyword>
<evidence type="ECO:0000313" key="10">
    <source>
        <dbReference type="Proteomes" id="UP000011728"/>
    </source>
</evidence>
<dbReference type="eggNOG" id="COG4512">
    <property type="taxonomic scope" value="Bacteria"/>
</dbReference>
<keyword evidence="4 8" id="KW-0812">Transmembrane</keyword>
<keyword evidence="5 8" id="KW-0378">Hydrolase</keyword>
<accession>M1MLG9</accession>
<evidence type="ECO:0000313" key="9">
    <source>
        <dbReference type="EMBL" id="AGF55636.1"/>
    </source>
</evidence>
<dbReference type="PATRIC" id="fig|931276.5.peg.1852"/>
<feature type="transmembrane region" description="Helical" evidence="8">
    <location>
        <begin position="168"/>
        <end position="188"/>
    </location>
</feature>
<gene>
    <name evidence="9" type="ORF">Cspa_c18660</name>
</gene>
<protein>
    <recommendedName>
        <fullName evidence="8">Putative AgrB-like protein</fullName>
        <ecNumber evidence="8">3.4.-.-</ecNumber>
    </recommendedName>
</protein>
<evidence type="ECO:0000256" key="4">
    <source>
        <dbReference type="ARBA" id="ARBA00022692"/>
    </source>
</evidence>
<dbReference type="EMBL" id="CP004121">
    <property type="protein sequence ID" value="AGF55636.1"/>
    <property type="molecule type" value="Genomic_DNA"/>
</dbReference>
<feature type="transmembrane region" description="Helical" evidence="8">
    <location>
        <begin position="29"/>
        <end position="48"/>
    </location>
</feature>
<evidence type="ECO:0000256" key="1">
    <source>
        <dbReference type="ARBA" id="ARBA00022475"/>
    </source>
</evidence>
<dbReference type="RefSeq" id="WP_015391957.1">
    <property type="nucleotide sequence ID" value="NC_020291.1"/>
</dbReference>